<dbReference type="Pfam" id="PF06857">
    <property type="entry name" value="ACP"/>
    <property type="match status" value="1"/>
</dbReference>
<keyword evidence="4" id="KW-0456">Lyase</keyword>
<evidence type="ECO:0000256" key="3">
    <source>
        <dbReference type="ARBA" id="ARBA00022553"/>
    </source>
</evidence>
<evidence type="ECO:0000313" key="5">
    <source>
        <dbReference type="Proteomes" id="UP001193389"/>
    </source>
</evidence>
<dbReference type="NCBIfam" id="NF009726">
    <property type="entry name" value="PRK13253.1"/>
    <property type="match status" value="1"/>
</dbReference>
<dbReference type="RefSeq" id="WP_318347440.1">
    <property type="nucleotide sequence ID" value="NZ_AP018694.1"/>
</dbReference>
<sequence length="96" mass="10781">MKPKIAAQSGTFESSDVIFLIEPRPDNSGRKLEISSTVMQQFGANFNRIIVEMLDQYDMTDIHLIAKDKGALEPTIKARLETAIKRSLDEQEGTLK</sequence>
<proteinExistence type="predicted"/>
<dbReference type="KEGG" id="anf:AQPE_3346"/>
<reference evidence="4" key="1">
    <citation type="journal article" date="2020" name="Int. J. Syst. Evol. Microbiol.">
        <title>Aquipluma nitroreducens gen. nov. sp. nov., a novel facultatively anaerobic bacterium isolated from a freshwater lake.</title>
        <authorList>
            <person name="Watanabe M."/>
            <person name="Kojima H."/>
            <person name="Fukui M."/>
        </authorList>
    </citation>
    <scope>NUCLEOTIDE SEQUENCE</scope>
    <source>
        <strain evidence="4">MeG22</strain>
    </source>
</reference>
<dbReference type="InterPro" id="IPR006495">
    <property type="entry name" value="CitD"/>
</dbReference>
<keyword evidence="2" id="KW-0963">Cytoplasm</keyword>
<name>A0A5K7SC78_9BACT</name>
<dbReference type="GO" id="GO:0016829">
    <property type="term" value="F:lyase activity"/>
    <property type="evidence" value="ECO:0007669"/>
    <property type="project" value="UniProtKB-KW"/>
</dbReference>
<accession>A0A5K7SC78</accession>
<dbReference type="InterPro" id="IPR023439">
    <property type="entry name" value="Mal_deCO2ase/Cit_lyase_ACP"/>
</dbReference>
<gene>
    <name evidence="4" type="ORF">AQPE_3346</name>
</gene>
<dbReference type="NCBIfam" id="TIGR01608">
    <property type="entry name" value="citD"/>
    <property type="match status" value="1"/>
</dbReference>
<comment type="subcellular location">
    <subcellularLocation>
        <location evidence="1">Cytoplasm</location>
    </subcellularLocation>
</comment>
<evidence type="ECO:0000256" key="2">
    <source>
        <dbReference type="ARBA" id="ARBA00022490"/>
    </source>
</evidence>
<protein>
    <submittedName>
        <fullName evidence="4">Citrate lyase gamma chain, acyl carrier protein</fullName>
    </submittedName>
</protein>
<keyword evidence="3" id="KW-0597">Phosphoprotein</keyword>
<evidence type="ECO:0000313" key="4">
    <source>
        <dbReference type="EMBL" id="BBE19170.1"/>
    </source>
</evidence>
<dbReference type="Proteomes" id="UP001193389">
    <property type="component" value="Chromosome"/>
</dbReference>
<dbReference type="GO" id="GO:0005737">
    <property type="term" value="C:cytoplasm"/>
    <property type="evidence" value="ECO:0007669"/>
    <property type="project" value="UniProtKB-SubCell"/>
</dbReference>
<dbReference type="EMBL" id="AP018694">
    <property type="protein sequence ID" value="BBE19170.1"/>
    <property type="molecule type" value="Genomic_DNA"/>
</dbReference>
<dbReference type="AlphaFoldDB" id="A0A5K7SC78"/>
<keyword evidence="5" id="KW-1185">Reference proteome</keyword>
<evidence type="ECO:0000256" key="1">
    <source>
        <dbReference type="ARBA" id="ARBA00004496"/>
    </source>
</evidence>
<organism evidence="4 5">
    <name type="scientific">Aquipluma nitroreducens</name>
    <dbReference type="NCBI Taxonomy" id="2010828"/>
    <lineage>
        <taxon>Bacteria</taxon>
        <taxon>Pseudomonadati</taxon>
        <taxon>Bacteroidota</taxon>
        <taxon>Bacteroidia</taxon>
        <taxon>Marinilabiliales</taxon>
        <taxon>Prolixibacteraceae</taxon>
        <taxon>Aquipluma</taxon>
    </lineage>
</organism>